<sequence>MAREANQFYVSSRKPGREACHAQNSLRLLLHVRNLRDESRKEQYVTLSPGHRYGMEALGIPTLATRRSIAPKTRSFIAGRFDGATKSAVNTAGLNTHRGHRPEDEEQYYDAPQELTYGHASASTMPGYEAAEGALNQAVATYAQSQDSQPTPQPRSAVDARYKPPYYQGLVISDEDVEKHGLDCLEGLGARYPGHKIDYGWFCPFVRESSRAYFDRMTRQYPESTRPQREAMCAIAGLTGHFFEFMLQYQEHGPLWEWPLESWRRFVTGTWQEGDDDFWPDRGGDDDGDDEGWMAWLLSFLPNREPPSQGIEDLVDIGRPPGSTRS</sequence>
<keyword evidence="3" id="KW-1185">Reference proteome</keyword>
<feature type="region of interest" description="Disordered" evidence="1">
    <location>
        <begin position="304"/>
        <end position="326"/>
    </location>
</feature>
<comment type="caution">
    <text evidence="2">The sequence shown here is derived from an EMBL/GenBank/DDBJ whole genome shotgun (WGS) entry which is preliminary data.</text>
</comment>
<dbReference type="AlphaFoldDB" id="A0A4U0XB23"/>
<evidence type="ECO:0000313" key="2">
    <source>
        <dbReference type="EMBL" id="TKA73311.1"/>
    </source>
</evidence>
<organism evidence="2 3">
    <name type="scientific">Friedmanniomyces simplex</name>
    <dbReference type="NCBI Taxonomy" id="329884"/>
    <lineage>
        <taxon>Eukaryota</taxon>
        <taxon>Fungi</taxon>
        <taxon>Dikarya</taxon>
        <taxon>Ascomycota</taxon>
        <taxon>Pezizomycotina</taxon>
        <taxon>Dothideomycetes</taxon>
        <taxon>Dothideomycetidae</taxon>
        <taxon>Mycosphaerellales</taxon>
        <taxon>Teratosphaeriaceae</taxon>
        <taxon>Friedmanniomyces</taxon>
    </lineage>
</organism>
<dbReference type="EMBL" id="NAJQ01000269">
    <property type="protein sequence ID" value="TKA73311.1"/>
    <property type="molecule type" value="Genomic_DNA"/>
</dbReference>
<gene>
    <name evidence="2" type="ORF">B0A55_08894</name>
</gene>
<dbReference type="Proteomes" id="UP000309340">
    <property type="component" value="Unassembled WGS sequence"/>
</dbReference>
<proteinExistence type="predicted"/>
<name>A0A4U0XB23_9PEZI</name>
<reference evidence="2 3" key="1">
    <citation type="submission" date="2017-03" db="EMBL/GenBank/DDBJ databases">
        <title>Genomes of endolithic fungi from Antarctica.</title>
        <authorList>
            <person name="Coleine C."/>
            <person name="Masonjones S."/>
            <person name="Stajich J.E."/>
        </authorList>
    </citation>
    <scope>NUCLEOTIDE SEQUENCE [LARGE SCALE GENOMIC DNA]</scope>
    <source>
        <strain evidence="2 3">CCFEE 5184</strain>
    </source>
</reference>
<evidence type="ECO:0000256" key="1">
    <source>
        <dbReference type="SAM" id="MobiDB-lite"/>
    </source>
</evidence>
<evidence type="ECO:0000313" key="3">
    <source>
        <dbReference type="Proteomes" id="UP000309340"/>
    </source>
</evidence>
<protein>
    <submittedName>
        <fullName evidence="2">Uncharacterized protein</fullName>
    </submittedName>
</protein>
<accession>A0A4U0XB23</accession>